<dbReference type="RefSeq" id="WP_032912000.1">
    <property type="nucleotide sequence ID" value="NZ_CP023964.1"/>
</dbReference>
<evidence type="ECO:0000313" key="2">
    <source>
        <dbReference type="Proteomes" id="UP000254835"/>
    </source>
</evidence>
<dbReference type="EMBL" id="UHJA01000001">
    <property type="protein sequence ID" value="SUP75922.1"/>
    <property type="molecule type" value="Genomic_DNA"/>
</dbReference>
<sequence length="191" mass="22459">MIHDLLMTAISHERMYQKLNDLNRFFYNRKHETQIRDELVIILNEISQLTAISEYPKLGFGAVDLSLYDHSMMTCGHHGNNVATIELKHHYPKDLLIEQVQKDIIFDISRKIVSPTTHFIHIIQQRTMIRPPIFGSVKYLERNAADVNFYVDALEQEHSFPKSFEKKSVCIETYGDLMSAYTFNVYDLRKY</sequence>
<gene>
    <name evidence="1" type="ORF">NCTC11470_00942</name>
</gene>
<reference evidence="1 2" key="1">
    <citation type="submission" date="2018-06" db="EMBL/GenBank/DDBJ databases">
        <authorList>
            <consortium name="Pathogen Informatics"/>
            <person name="Doyle S."/>
        </authorList>
    </citation>
    <scope>NUCLEOTIDE SEQUENCE [LARGE SCALE GENOMIC DNA]</scope>
    <source>
        <strain evidence="1 2">NCTC11470</strain>
    </source>
</reference>
<name>A0A380PRN2_YERFR</name>
<protein>
    <submittedName>
        <fullName evidence="1">Uncharacterized protein</fullName>
    </submittedName>
</protein>
<dbReference type="AlphaFoldDB" id="A0A380PRN2"/>
<evidence type="ECO:0000313" key="1">
    <source>
        <dbReference type="EMBL" id="SUP75922.1"/>
    </source>
</evidence>
<dbReference type="GeneID" id="57906199"/>
<dbReference type="Proteomes" id="UP000254835">
    <property type="component" value="Unassembled WGS sequence"/>
</dbReference>
<accession>A0A380PRN2</accession>
<proteinExistence type="predicted"/>
<organism evidence="1 2">
    <name type="scientific">Yersinia frederiksenii</name>
    <dbReference type="NCBI Taxonomy" id="29484"/>
    <lineage>
        <taxon>Bacteria</taxon>
        <taxon>Pseudomonadati</taxon>
        <taxon>Pseudomonadota</taxon>
        <taxon>Gammaproteobacteria</taxon>
        <taxon>Enterobacterales</taxon>
        <taxon>Yersiniaceae</taxon>
        <taxon>Yersinia</taxon>
    </lineage>
</organism>
<dbReference type="OrthoDB" id="6630938at2"/>